<proteinExistence type="predicted"/>
<dbReference type="SFLD" id="SFLDS00003">
    <property type="entry name" value="Haloacid_Dehalogenase"/>
    <property type="match status" value="1"/>
</dbReference>
<organism evidence="1 2">
    <name type="scientific">Rhodocista pekingensis</name>
    <dbReference type="NCBI Taxonomy" id="201185"/>
    <lineage>
        <taxon>Bacteria</taxon>
        <taxon>Pseudomonadati</taxon>
        <taxon>Pseudomonadota</taxon>
        <taxon>Alphaproteobacteria</taxon>
        <taxon>Rhodospirillales</taxon>
        <taxon>Azospirillaceae</taxon>
        <taxon>Rhodocista</taxon>
    </lineage>
</organism>
<dbReference type="Gene3D" id="1.10.150.240">
    <property type="entry name" value="Putative phosphatase, domain 2"/>
    <property type="match status" value="1"/>
</dbReference>
<dbReference type="SUPFAM" id="SSF56784">
    <property type="entry name" value="HAD-like"/>
    <property type="match status" value="1"/>
</dbReference>
<reference evidence="2" key="1">
    <citation type="journal article" date="2019" name="Int. J. Syst. Evol. Microbiol.">
        <title>The Global Catalogue of Microorganisms (GCM) 10K type strain sequencing project: providing services to taxonomists for standard genome sequencing and annotation.</title>
        <authorList>
            <consortium name="The Broad Institute Genomics Platform"/>
            <consortium name="The Broad Institute Genome Sequencing Center for Infectious Disease"/>
            <person name="Wu L."/>
            <person name="Ma J."/>
        </authorList>
    </citation>
    <scope>NUCLEOTIDE SEQUENCE [LARGE SCALE GENOMIC DNA]</scope>
    <source>
        <strain evidence="2">CGMCC 1.16275</strain>
    </source>
</reference>
<dbReference type="InterPro" id="IPR036412">
    <property type="entry name" value="HAD-like_sf"/>
</dbReference>
<dbReference type="Pfam" id="PF13419">
    <property type="entry name" value="HAD_2"/>
    <property type="match status" value="1"/>
</dbReference>
<gene>
    <name evidence="1" type="ORF">ACFQPS_06855</name>
</gene>
<dbReference type="RefSeq" id="WP_377357604.1">
    <property type="nucleotide sequence ID" value="NZ_JBHTCM010000007.1"/>
</dbReference>
<evidence type="ECO:0000313" key="2">
    <source>
        <dbReference type="Proteomes" id="UP001596456"/>
    </source>
</evidence>
<dbReference type="InterPro" id="IPR041492">
    <property type="entry name" value="HAD_2"/>
</dbReference>
<keyword evidence="2" id="KW-1185">Reference proteome</keyword>
<protein>
    <submittedName>
        <fullName evidence="1">HAD hydrolase-like protein</fullName>
    </submittedName>
</protein>
<dbReference type="InterPro" id="IPR050155">
    <property type="entry name" value="HAD-like_hydrolase_sf"/>
</dbReference>
<dbReference type="Gene3D" id="3.40.50.1000">
    <property type="entry name" value="HAD superfamily/HAD-like"/>
    <property type="match status" value="1"/>
</dbReference>
<dbReference type="InterPro" id="IPR023214">
    <property type="entry name" value="HAD_sf"/>
</dbReference>
<evidence type="ECO:0000313" key="1">
    <source>
        <dbReference type="EMBL" id="MFC7332878.1"/>
    </source>
</evidence>
<dbReference type="PANTHER" id="PTHR43434">
    <property type="entry name" value="PHOSPHOGLYCOLATE PHOSPHATASE"/>
    <property type="match status" value="1"/>
</dbReference>
<accession>A0ABW2KUI8</accession>
<comment type="caution">
    <text evidence="1">The sequence shown here is derived from an EMBL/GenBank/DDBJ whole genome shotgun (WGS) entry which is preliminary data.</text>
</comment>
<name>A0ABW2KUI8_9PROT</name>
<dbReference type="InterPro" id="IPR023198">
    <property type="entry name" value="PGP-like_dom2"/>
</dbReference>
<dbReference type="PANTHER" id="PTHR43434:SF13">
    <property type="entry name" value="PHOSPHOGLYCOLATE PHOSPHATASE"/>
    <property type="match status" value="1"/>
</dbReference>
<dbReference type="EMBL" id="JBHTCM010000007">
    <property type="protein sequence ID" value="MFC7332878.1"/>
    <property type="molecule type" value="Genomic_DNA"/>
</dbReference>
<sequence length="211" mass="22593">MTVRLAIFDFDGTLADSYPWFAANFNSMAERWRVPRLSREELEAMRDTGARTLIAHLGVPSWKLPLIAADMKRRMARDIDSLPLFDGVPALLAGLRAAGTTIAVLTSNSEPNVRRVMGPDVAGTVDCFVCGTALFGKAPKLRRLLRDLRVPAAEALAIGDEIRDLDAAREAGVPFAGVAWGYTRRAALAAAGADPVFDTVAGMAAGLGVRL</sequence>
<dbReference type="Proteomes" id="UP001596456">
    <property type="component" value="Unassembled WGS sequence"/>
</dbReference>
<dbReference type="SFLD" id="SFLDG01129">
    <property type="entry name" value="C1.5:_HAD__Beta-PGM__Phosphata"/>
    <property type="match status" value="1"/>
</dbReference>